<dbReference type="NCBIfam" id="TIGR01079">
    <property type="entry name" value="rplX_bact"/>
    <property type="match status" value="1"/>
</dbReference>
<dbReference type="GO" id="GO:0006412">
    <property type="term" value="P:translation"/>
    <property type="evidence" value="ECO:0007669"/>
    <property type="project" value="UniProtKB-UniRule"/>
</dbReference>
<gene>
    <name evidence="5 8" type="primary">rplX</name>
    <name evidence="8" type="ORF">LDX50_04945</name>
</gene>
<comment type="similarity">
    <text evidence="1 5 6">Belongs to the universal ribosomal protein uL24 family.</text>
</comment>
<evidence type="ECO:0000259" key="7">
    <source>
        <dbReference type="SMART" id="SM00739"/>
    </source>
</evidence>
<keyword evidence="2 5" id="KW-0689">Ribosomal protein</keyword>
<keyword evidence="9" id="KW-1185">Reference proteome</keyword>
<dbReference type="InterPro" id="IPR005825">
    <property type="entry name" value="Ribosomal_uL24_CS"/>
</dbReference>
<evidence type="ECO:0000256" key="6">
    <source>
        <dbReference type="RuleBase" id="RU003477"/>
    </source>
</evidence>
<dbReference type="Pfam" id="PF17136">
    <property type="entry name" value="ribosomal_L24"/>
    <property type="match status" value="1"/>
</dbReference>
<organism evidence="8 9">
    <name type="scientific">Fulvivirga sedimenti</name>
    <dbReference type="NCBI Taxonomy" id="2879465"/>
    <lineage>
        <taxon>Bacteria</taxon>
        <taxon>Pseudomonadati</taxon>
        <taxon>Bacteroidota</taxon>
        <taxon>Cytophagia</taxon>
        <taxon>Cytophagales</taxon>
        <taxon>Fulvivirgaceae</taxon>
        <taxon>Fulvivirga</taxon>
    </lineage>
</organism>
<comment type="function">
    <text evidence="5">One of two assembly initiator proteins, it binds directly to the 5'-end of the 23S rRNA, where it nucleates assembly of the 50S subunit.</text>
</comment>
<protein>
    <recommendedName>
        <fullName evidence="4 5">Large ribosomal subunit protein uL24</fullName>
    </recommendedName>
</protein>
<dbReference type="RefSeq" id="WP_225697299.1">
    <property type="nucleotide sequence ID" value="NZ_JAIXNE010000001.1"/>
</dbReference>
<dbReference type="InterPro" id="IPR003256">
    <property type="entry name" value="Ribosomal_uL24"/>
</dbReference>
<name>A0A9X1HP48_9BACT</name>
<comment type="subunit">
    <text evidence="5">Part of the 50S ribosomal subunit.</text>
</comment>
<dbReference type="CDD" id="cd06089">
    <property type="entry name" value="KOW_RPL26"/>
    <property type="match status" value="1"/>
</dbReference>
<dbReference type="InterPro" id="IPR008991">
    <property type="entry name" value="Translation_prot_SH3-like_sf"/>
</dbReference>
<keyword evidence="5" id="KW-0699">rRNA-binding</keyword>
<evidence type="ECO:0000256" key="4">
    <source>
        <dbReference type="ARBA" id="ARBA00035206"/>
    </source>
</evidence>
<dbReference type="InterPro" id="IPR014722">
    <property type="entry name" value="Rib_uL2_dom2"/>
</dbReference>
<proteinExistence type="inferred from homology"/>
<evidence type="ECO:0000256" key="1">
    <source>
        <dbReference type="ARBA" id="ARBA00010618"/>
    </source>
</evidence>
<comment type="function">
    <text evidence="5">One of the proteins that surrounds the polypeptide exit tunnel on the outside of the subunit.</text>
</comment>
<dbReference type="EMBL" id="JAIXNE010000001">
    <property type="protein sequence ID" value="MCA6074202.1"/>
    <property type="molecule type" value="Genomic_DNA"/>
</dbReference>
<dbReference type="HAMAP" id="MF_01326_B">
    <property type="entry name" value="Ribosomal_uL24_B"/>
    <property type="match status" value="1"/>
</dbReference>
<feature type="domain" description="KOW" evidence="7">
    <location>
        <begin position="12"/>
        <end position="39"/>
    </location>
</feature>
<evidence type="ECO:0000256" key="2">
    <source>
        <dbReference type="ARBA" id="ARBA00022980"/>
    </source>
</evidence>
<dbReference type="Gene3D" id="2.30.30.30">
    <property type="match status" value="1"/>
</dbReference>
<reference evidence="8" key="1">
    <citation type="submission" date="2021-09" db="EMBL/GenBank/DDBJ databases">
        <title>Fulvivirga sp. isolated from coastal sediment.</title>
        <authorList>
            <person name="Yu H."/>
        </authorList>
    </citation>
    <scope>NUCLEOTIDE SEQUENCE</scope>
    <source>
        <strain evidence="8">1062</strain>
    </source>
</reference>
<dbReference type="InterPro" id="IPR005824">
    <property type="entry name" value="KOW"/>
</dbReference>
<dbReference type="InterPro" id="IPR057264">
    <property type="entry name" value="Ribosomal_uL24_C"/>
</dbReference>
<dbReference type="GO" id="GO:0005840">
    <property type="term" value="C:ribosome"/>
    <property type="evidence" value="ECO:0007669"/>
    <property type="project" value="UniProtKB-KW"/>
</dbReference>
<dbReference type="PANTHER" id="PTHR12903">
    <property type="entry name" value="MITOCHONDRIAL RIBOSOMAL PROTEIN L24"/>
    <property type="match status" value="1"/>
</dbReference>
<dbReference type="PROSITE" id="PS01108">
    <property type="entry name" value="RIBOSOMAL_L24"/>
    <property type="match status" value="1"/>
</dbReference>
<keyword evidence="5" id="KW-0694">RNA-binding</keyword>
<dbReference type="AlphaFoldDB" id="A0A9X1HP48"/>
<sequence>MERTNNKQPKLHIRKGDTVKVISGNSKGKTGQVLEVNREKRRAFVEGVNIVTKHVKPSATKPEGGIEKTEASIHISNLMVVDPATGEATRVGRKPNKDNKLQRYSKKTGEFIKNG</sequence>
<evidence type="ECO:0000313" key="9">
    <source>
        <dbReference type="Proteomes" id="UP001139409"/>
    </source>
</evidence>
<dbReference type="GO" id="GO:0019843">
    <property type="term" value="F:rRNA binding"/>
    <property type="evidence" value="ECO:0007669"/>
    <property type="project" value="UniProtKB-UniRule"/>
</dbReference>
<evidence type="ECO:0000256" key="5">
    <source>
        <dbReference type="HAMAP-Rule" id="MF_01326"/>
    </source>
</evidence>
<keyword evidence="3 5" id="KW-0687">Ribonucleoprotein</keyword>
<dbReference type="GO" id="GO:1990904">
    <property type="term" value="C:ribonucleoprotein complex"/>
    <property type="evidence" value="ECO:0007669"/>
    <property type="project" value="UniProtKB-KW"/>
</dbReference>
<dbReference type="SUPFAM" id="SSF50104">
    <property type="entry name" value="Translation proteins SH3-like domain"/>
    <property type="match status" value="1"/>
</dbReference>
<dbReference type="Proteomes" id="UP001139409">
    <property type="component" value="Unassembled WGS sequence"/>
</dbReference>
<evidence type="ECO:0000256" key="3">
    <source>
        <dbReference type="ARBA" id="ARBA00023274"/>
    </source>
</evidence>
<accession>A0A9X1HP48</accession>
<dbReference type="GO" id="GO:0003735">
    <property type="term" value="F:structural constituent of ribosome"/>
    <property type="evidence" value="ECO:0007669"/>
    <property type="project" value="InterPro"/>
</dbReference>
<dbReference type="Pfam" id="PF00467">
    <property type="entry name" value="KOW"/>
    <property type="match status" value="1"/>
</dbReference>
<comment type="caution">
    <text evidence="8">The sequence shown here is derived from an EMBL/GenBank/DDBJ whole genome shotgun (WGS) entry which is preliminary data.</text>
</comment>
<evidence type="ECO:0000313" key="8">
    <source>
        <dbReference type="EMBL" id="MCA6074202.1"/>
    </source>
</evidence>
<dbReference type="InterPro" id="IPR041988">
    <property type="entry name" value="Ribosomal_uL24_KOW"/>
</dbReference>
<dbReference type="SMART" id="SM00739">
    <property type="entry name" value="KOW"/>
    <property type="match status" value="1"/>
</dbReference>